<reference evidence="2 3" key="1">
    <citation type="submission" date="2014-06" db="EMBL/GenBank/DDBJ databases">
        <authorList>
            <consortium name="DOE Joint Genome Institute"/>
            <person name="Kuo A."/>
            <person name="Kohler A."/>
            <person name="Nagy L.G."/>
            <person name="Floudas D."/>
            <person name="Copeland A."/>
            <person name="Barry K.W."/>
            <person name="Cichocki N."/>
            <person name="Veneault-Fourrey C."/>
            <person name="LaButti K."/>
            <person name="Lindquist E.A."/>
            <person name="Lipzen A."/>
            <person name="Lundell T."/>
            <person name="Morin E."/>
            <person name="Murat C."/>
            <person name="Sun H."/>
            <person name="Tunlid A."/>
            <person name="Henrissat B."/>
            <person name="Grigoriev I.V."/>
            <person name="Hibbett D.S."/>
            <person name="Martin F."/>
            <person name="Nordberg H.P."/>
            <person name="Cantor M.N."/>
            <person name="Hua S.X."/>
        </authorList>
    </citation>
    <scope>NUCLEOTIDE SEQUENCE [LARGE SCALE GENOMIC DNA]</scope>
    <source>
        <strain evidence="2 3">ATCC 200175</strain>
    </source>
</reference>
<protein>
    <submittedName>
        <fullName evidence="2">Uncharacterized protein</fullName>
    </submittedName>
</protein>
<gene>
    <name evidence="2" type="ORF">PAXINDRAFT_22298</name>
</gene>
<evidence type="ECO:0000313" key="2">
    <source>
        <dbReference type="EMBL" id="KIJ04414.1"/>
    </source>
</evidence>
<proteinExistence type="predicted"/>
<keyword evidence="3" id="KW-1185">Reference proteome</keyword>
<accession>A0A0C9SLH1</accession>
<sequence length="156" mass="17126">MRCTLWGRVQASEKNKHPTQSSCPSRLARTLGRSHSPKPPTGTRRTCDDWKDDRAGECRKGPKDANGVGGQTKSTVFPGSSFHIYAPSLDVNRSPALLHNIRDEYGQDVASISRPADEAINPTCVPNTFGATFFFPEEGALEWLPVRGMRTLGERG</sequence>
<feature type="region of interest" description="Disordered" evidence="1">
    <location>
        <begin position="9"/>
        <end position="53"/>
    </location>
</feature>
<dbReference type="OrthoDB" id="2710457at2759"/>
<dbReference type="AlphaFoldDB" id="A0A0C9SLH1"/>
<reference evidence="3" key="2">
    <citation type="submission" date="2015-01" db="EMBL/GenBank/DDBJ databases">
        <title>Evolutionary Origins and Diversification of the Mycorrhizal Mutualists.</title>
        <authorList>
            <consortium name="DOE Joint Genome Institute"/>
            <consortium name="Mycorrhizal Genomics Consortium"/>
            <person name="Kohler A."/>
            <person name="Kuo A."/>
            <person name="Nagy L.G."/>
            <person name="Floudas D."/>
            <person name="Copeland A."/>
            <person name="Barry K.W."/>
            <person name="Cichocki N."/>
            <person name="Veneault-Fourrey C."/>
            <person name="LaButti K."/>
            <person name="Lindquist E.A."/>
            <person name="Lipzen A."/>
            <person name="Lundell T."/>
            <person name="Morin E."/>
            <person name="Murat C."/>
            <person name="Riley R."/>
            <person name="Ohm R."/>
            <person name="Sun H."/>
            <person name="Tunlid A."/>
            <person name="Henrissat B."/>
            <person name="Grigoriev I.V."/>
            <person name="Hibbett D.S."/>
            <person name="Martin F."/>
        </authorList>
    </citation>
    <scope>NUCLEOTIDE SEQUENCE [LARGE SCALE GENOMIC DNA]</scope>
    <source>
        <strain evidence="3">ATCC 200175</strain>
    </source>
</reference>
<evidence type="ECO:0000313" key="3">
    <source>
        <dbReference type="Proteomes" id="UP000053647"/>
    </source>
</evidence>
<dbReference type="HOGENOM" id="CLU_1687204_0_0_1"/>
<dbReference type="Proteomes" id="UP000053647">
    <property type="component" value="Unassembled WGS sequence"/>
</dbReference>
<evidence type="ECO:0000256" key="1">
    <source>
        <dbReference type="SAM" id="MobiDB-lite"/>
    </source>
</evidence>
<name>A0A0C9SLH1_PAXIN</name>
<organism evidence="2 3">
    <name type="scientific">Paxillus involutus ATCC 200175</name>
    <dbReference type="NCBI Taxonomy" id="664439"/>
    <lineage>
        <taxon>Eukaryota</taxon>
        <taxon>Fungi</taxon>
        <taxon>Dikarya</taxon>
        <taxon>Basidiomycota</taxon>
        <taxon>Agaricomycotina</taxon>
        <taxon>Agaricomycetes</taxon>
        <taxon>Agaricomycetidae</taxon>
        <taxon>Boletales</taxon>
        <taxon>Paxilineae</taxon>
        <taxon>Paxillaceae</taxon>
        <taxon>Paxillus</taxon>
    </lineage>
</organism>
<dbReference type="EMBL" id="KN821853">
    <property type="protein sequence ID" value="KIJ04414.1"/>
    <property type="molecule type" value="Genomic_DNA"/>
</dbReference>